<proteinExistence type="predicted"/>
<evidence type="ECO:0000256" key="1">
    <source>
        <dbReference type="SAM" id="MobiDB-lite"/>
    </source>
</evidence>
<keyword evidence="3" id="KW-1185">Reference proteome</keyword>
<dbReference type="Proteomes" id="UP001055439">
    <property type="component" value="Chromosome 1"/>
</dbReference>
<organism evidence="2 3">
    <name type="scientific">Musa troglodytarum</name>
    <name type="common">fe'i banana</name>
    <dbReference type="NCBI Taxonomy" id="320322"/>
    <lineage>
        <taxon>Eukaryota</taxon>
        <taxon>Viridiplantae</taxon>
        <taxon>Streptophyta</taxon>
        <taxon>Embryophyta</taxon>
        <taxon>Tracheophyta</taxon>
        <taxon>Spermatophyta</taxon>
        <taxon>Magnoliopsida</taxon>
        <taxon>Liliopsida</taxon>
        <taxon>Zingiberales</taxon>
        <taxon>Musaceae</taxon>
        <taxon>Musa</taxon>
    </lineage>
</organism>
<reference evidence="2" key="1">
    <citation type="submission" date="2022-05" db="EMBL/GenBank/DDBJ databases">
        <title>The Musa troglodytarum L. genome provides insights into the mechanism of non-climacteric behaviour and enrichment of carotenoids.</title>
        <authorList>
            <person name="Wang J."/>
        </authorList>
    </citation>
    <scope>NUCLEOTIDE SEQUENCE</scope>
    <source>
        <tissue evidence="2">Leaf</tissue>
    </source>
</reference>
<evidence type="ECO:0000313" key="2">
    <source>
        <dbReference type="EMBL" id="URD72615.1"/>
    </source>
</evidence>
<evidence type="ECO:0000313" key="3">
    <source>
        <dbReference type="Proteomes" id="UP001055439"/>
    </source>
</evidence>
<sequence length="102" mass="11027">MTSPASIPPIKVGDEDSQRKAEYMVKLGGIAMAKHQTVSMQTINSTKGERWVQCSIWRFLVTLNRWPELLPPPSPPPAPARGRGSSPEGGGGEVGTRWGPFA</sequence>
<name>A0A9E7J974_9LILI</name>
<feature type="region of interest" description="Disordered" evidence="1">
    <location>
        <begin position="68"/>
        <end position="102"/>
    </location>
</feature>
<feature type="compositionally biased region" description="Pro residues" evidence="1">
    <location>
        <begin position="69"/>
        <end position="79"/>
    </location>
</feature>
<dbReference type="EMBL" id="CP097502">
    <property type="protein sequence ID" value="URD72615.1"/>
    <property type="molecule type" value="Genomic_DNA"/>
</dbReference>
<dbReference type="AlphaFoldDB" id="A0A9E7J974"/>
<accession>A0A9E7J974</accession>
<protein>
    <submittedName>
        <fullName evidence="2">Uncharacterized protein</fullName>
    </submittedName>
</protein>
<gene>
    <name evidence="2" type="ORF">MUK42_34202</name>
</gene>